<evidence type="ECO:0000256" key="1">
    <source>
        <dbReference type="SAM" id="Phobius"/>
    </source>
</evidence>
<organism evidence="2">
    <name type="scientific">Anopheles darlingi</name>
    <name type="common">Mosquito</name>
    <dbReference type="NCBI Taxonomy" id="43151"/>
    <lineage>
        <taxon>Eukaryota</taxon>
        <taxon>Metazoa</taxon>
        <taxon>Ecdysozoa</taxon>
        <taxon>Arthropoda</taxon>
        <taxon>Hexapoda</taxon>
        <taxon>Insecta</taxon>
        <taxon>Pterygota</taxon>
        <taxon>Neoptera</taxon>
        <taxon>Endopterygota</taxon>
        <taxon>Diptera</taxon>
        <taxon>Nematocera</taxon>
        <taxon>Culicoidea</taxon>
        <taxon>Culicidae</taxon>
        <taxon>Anophelinae</taxon>
        <taxon>Anopheles</taxon>
    </lineage>
</organism>
<dbReference type="EMBL" id="GGFL01012335">
    <property type="protein sequence ID" value="MBW76513.1"/>
    <property type="molecule type" value="Transcribed_RNA"/>
</dbReference>
<feature type="transmembrane region" description="Helical" evidence="1">
    <location>
        <begin position="22"/>
        <end position="44"/>
    </location>
</feature>
<dbReference type="AlphaFoldDB" id="A0A2M4DG54"/>
<keyword evidence="1" id="KW-1133">Transmembrane helix</keyword>
<evidence type="ECO:0000313" key="2">
    <source>
        <dbReference type="EMBL" id="MBW76513.1"/>
    </source>
</evidence>
<accession>A0A2M4DG54</accession>
<reference evidence="2" key="1">
    <citation type="submission" date="2018-01" db="EMBL/GenBank/DDBJ databases">
        <title>An insight into the sialome of Amazonian anophelines.</title>
        <authorList>
            <person name="Ribeiro J.M."/>
            <person name="Scarpassa V."/>
            <person name="Calvo E."/>
        </authorList>
    </citation>
    <scope>NUCLEOTIDE SEQUENCE</scope>
</reference>
<protein>
    <submittedName>
        <fullName evidence="2">Uncharacterized protein</fullName>
    </submittedName>
</protein>
<sequence length="81" mass="9190">MELGGRSITKVLVLPLPLYLCFPLYALSWCVLSVQYLGLVFFALQGNERDVSVSRMFICFDLLFSEALQKQKKTSKAPLIM</sequence>
<keyword evidence="1" id="KW-0472">Membrane</keyword>
<name>A0A2M4DG54_ANODA</name>
<keyword evidence="1" id="KW-0812">Transmembrane</keyword>
<proteinExistence type="predicted"/>